<dbReference type="GO" id="GO:0010333">
    <property type="term" value="F:terpene synthase activity"/>
    <property type="evidence" value="ECO:0007669"/>
    <property type="project" value="InterPro"/>
</dbReference>
<dbReference type="InterPro" id="IPR008949">
    <property type="entry name" value="Isoprenoid_synthase_dom_sf"/>
</dbReference>
<accession>A0AA97P733</accession>
<evidence type="ECO:0000256" key="1">
    <source>
        <dbReference type="ARBA" id="ARBA00006333"/>
    </source>
</evidence>
<dbReference type="SUPFAM" id="SSF48576">
    <property type="entry name" value="Terpenoid synthases"/>
    <property type="match status" value="1"/>
</dbReference>
<sequence>MASSLRGQTMRVPDWRPIFDQWHHAVNPMYRKLIPVVDCTLERVVSDPIRLAKLKKSDFALFASSWVPEADWEVLKTIAVFCLWMFLFDDTIDAQIVPGVTSYASSYELACEYRRRTLDFIHFHLGLSVTGGSEPVCPHVVSTLFAEVALHFRKLLDKAQRKAFYGSLQYFIEATAPEQANRLSGELPRVADFYEWRLGTTAVDAMCDLACAFVRGNIPPKIIRAEEPILRLEANKNTIYVNDILSLKKEIRDDTLMNLVVLTMAETGNNLESVINSLSGELVKCGQNFDASSHRMRAMAAEYGPSTQQDVEKLITEYQRIITAVWTWTCLTPRYGQTEMTNTCFSCGDHVVICKGFLGVLMAVCGFLRSWRYVRPAVRLTRKISVTSQILYAHRLLPWSRSGTCSVSPANLELDARAQEIQDQQSKSGILSPEPVLSKATFYILLYGLAAQSIIQKEIEDQNTHRKAKRIVRLQGKVKTHRILK</sequence>
<dbReference type="Proteomes" id="UP000011086">
    <property type="component" value="Unassembled WGS sequence"/>
</dbReference>
<organism evidence="2">
    <name type="scientific">Pyricularia oryzae (strain Y34)</name>
    <name type="common">Rice blast fungus</name>
    <name type="synonym">Magnaporthe oryzae</name>
    <dbReference type="NCBI Taxonomy" id="1143189"/>
    <lineage>
        <taxon>Eukaryota</taxon>
        <taxon>Fungi</taxon>
        <taxon>Dikarya</taxon>
        <taxon>Ascomycota</taxon>
        <taxon>Pezizomycotina</taxon>
        <taxon>Sordariomycetes</taxon>
        <taxon>Sordariomycetidae</taxon>
        <taxon>Magnaporthales</taxon>
        <taxon>Pyriculariaceae</taxon>
        <taxon>Pyricularia</taxon>
    </lineage>
</organism>
<dbReference type="GO" id="GO:0008299">
    <property type="term" value="P:isoprenoid biosynthetic process"/>
    <property type="evidence" value="ECO:0007669"/>
    <property type="project" value="UniProtKB-ARBA"/>
</dbReference>
<dbReference type="Pfam" id="PF19086">
    <property type="entry name" value="Terpene_syn_C_2"/>
    <property type="match status" value="1"/>
</dbReference>
<gene>
    <name evidence="2" type="ORF">OOU_Y34scaffold00162g34</name>
</gene>
<dbReference type="AlphaFoldDB" id="A0AA97P733"/>
<evidence type="ECO:0000313" key="2">
    <source>
        <dbReference type="EMBL" id="ELQ43265.1"/>
    </source>
</evidence>
<protein>
    <recommendedName>
        <fullName evidence="3">Terpene synthase</fullName>
    </recommendedName>
</protein>
<dbReference type="InterPro" id="IPR034686">
    <property type="entry name" value="Terpene_cyclase-like_2"/>
</dbReference>
<dbReference type="SFLD" id="SFLDS00005">
    <property type="entry name" value="Isoprenoid_Synthase_Type_I"/>
    <property type="match status" value="1"/>
</dbReference>
<comment type="similarity">
    <text evidence="1">Belongs to the terpene synthase family.</text>
</comment>
<dbReference type="EMBL" id="JH792927">
    <property type="protein sequence ID" value="ELQ43265.1"/>
    <property type="molecule type" value="Genomic_DNA"/>
</dbReference>
<name>A0AA97P733_PYRO3</name>
<dbReference type="SFLD" id="SFLDG01020">
    <property type="entry name" value="Terpene_Cyclase_Like_2"/>
    <property type="match status" value="1"/>
</dbReference>
<proteinExistence type="inferred from homology"/>
<reference evidence="2" key="1">
    <citation type="journal article" date="2012" name="PLoS Genet.">
        <title>Comparative analysis of the genomes of two field isolates of the rice blast fungus Magnaporthe oryzae.</title>
        <authorList>
            <person name="Xue M."/>
            <person name="Yang J."/>
            <person name="Li Z."/>
            <person name="Hu S."/>
            <person name="Yao N."/>
            <person name="Dean R.A."/>
            <person name="Zhao W."/>
            <person name="Shen M."/>
            <person name="Zhang H."/>
            <person name="Li C."/>
            <person name="Liu L."/>
            <person name="Cao L."/>
            <person name="Xu X."/>
            <person name="Xing Y."/>
            <person name="Hsiang T."/>
            <person name="Zhang Z."/>
            <person name="Xu J.R."/>
            <person name="Peng Y.L."/>
        </authorList>
    </citation>
    <scope>NUCLEOTIDE SEQUENCE</scope>
    <source>
        <strain evidence="2">Y34</strain>
    </source>
</reference>
<evidence type="ECO:0008006" key="3">
    <source>
        <dbReference type="Google" id="ProtNLM"/>
    </source>
</evidence>
<dbReference type="Gene3D" id="1.10.600.10">
    <property type="entry name" value="Farnesyl Diphosphate Synthase"/>
    <property type="match status" value="1"/>
</dbReference>